<accession>A0A819CRB6</accession>
<protein>
    <recommendedName>
        <fullName evidence="2">VIT domain-containing protein</fullName>
    </recommendedName>
</protein>
<evidence type="ECO:0000259" key="2">
    <source>
        <dbReference type="PROSITE" id="PS51468"/>
    </source>
</evidence>
<proteinExistence type="predicted"/>
<gene>
    <name evidence="3" type="ORF">OVN521_LOCUS4764</name>
</gene>
<dbReference type="PANTHER" id="PTHR45737:SF6">
    <property type="entry name" value="VON WILLEBRAND FACTOR A DOMAIN-CONTAINING PROTEIN 5A"/>
    <property type="match status" value="1"/>
</dbReference>
<reference evidence="3" key="1">
    <citation type="submission" date="2021-02" db="EMBL/GenBank/DDBJ databases">
        <authorList>
            <person name="Nowell W R."/>
        </authorList>
    </citation>
    <scope>NUCLEOTIDE SEQUENCE</scope>
</reference>
<comment type="caution">
    <text evidence="3">The sequence shown here is derived from an EMBL/GenBank/DDBJ whole genome shotgun (WGS) entry which is preliminary data.</text>
</comment>
<evidence type="ECO:0000256" key="1">
    <source>
        <dbReference type="SAM" id="SignalP"/>
    </source>
</evidence>
<dbReference type="PANTHER" id="PTHR45737">
    <property type="entry name" value="VON WILLEBRAND FACTOR A DOMAIN-CONTAINING PROTEIN 5A"/>
    <property type="match status" value="1"/>
</dbReference>
<keyword evidence="4" id="KW-1185">Reference proteome</keyword>
<dbReference type="Proteomes" id="UP000663866">
    <property type="component" value="Unassembled WGS sequence"/>
</dbReference>
<feature type="signal peptide" evidence="1">
    <location>
        <begin position="1"/>
        <end position="22"/>
    </location>
</feature>
<keyword evidence="1" id="KW-0732">Signal</keyword>
<dbReference type="PROSITE" id="PS51468">
    <property type="entry name" value="VIT"/>
    <property type="match status" value="1"/>
</dbReference>
<feature type="domain" description="VIT" evidence="2">
    <location>
        <begin position="111"/>
        <end position="216"/>
    </location>
</feature>
<feature type="chain" id="PRO_5032806691" description="VIT domain-containing protein" evidence="1">
    <location>
        <begin position="23"/>
        <end position="216"/>
    </location>
</feature>
<dbReference type="InterPro" id="IPR013694">
    <property type="entry name" value="VIT"/>
</dbReference>
<evidence type="ECO:0000313" key="4">
    <source>
        <dbReference type="Proteomes" id="UP000663866"/>
    </source>
</evidence>
<dbReference type="EMBL" id="CAJOBG010000450">
    <property type="protein sequence ID" value="CAF3816296.1"/>
    <property type="molecule type" value="Genomic_DNA"/>
</dbReference>
<sequence>MNLVSIEITVLLLFIVTIICHTETTTKRTISAPKLGFRRCQKQKNGQRLCFCGKTNTVFDRLKGERCINGQVIKKGSQQSDVSKFSALRITTKPIHRSARDDSKDVPCIKLLFKPPSSSINEAYVPLRNVSVEAWIDSFAADVTLTQVFFNQEEDPIEAIYVFPIEVCQLEVDFSCPGGSSCRLKGHRKRPETAIKRHKTALIFTLFRRNPSARFT</sequence>
<dbReference type="AlphaFoldDB" id="A0A819CRB6"/>
<organism evidence="3 4">
    <name type="scientific">Rotaria magnacalcarata</name>
    <dbReference type="NCBI Taxonomy" id="392030"/>
    <lineage>
        <taxon>Eukaryota</taxon>
        <taxon>Metazoa</taxon>
        <taxon>Spiralia</taxon>
        <taxon>Gnathifera</taxon>
        <taxon>Rotifera</taxon>
        <taxon>Eurotatoria</taxon>
        <taxon>Bdelloidea</taxon>
        <taxon>Philodinida</taxon>
        <taxon>Philodinidae</taxon>
        <taxon>Rotaria</taxon>
    </lineage>
</organism>
<dbReference type="Pfam" id="PF13757">
    <property type="entry name" value="VIT_2"/>
    <property type="match status" value="1"/>
</dbReference>
<feature type="non-terminal residue" evidence="3">
    <location>
        <position position="216"/>
    </location>
</feature>
<evidence type="ECO:0000313" key="3">
    <source>
        <dbReference type="EMBL" id="CAF3816296.1"/>
    </source>
</evidence>
<name>A0A819CRB6_9BILA</name>